<dbReference type="Pfam" id="PF03447">
    <property type="entry name" value="NAD_binding_3"/>
    <property type="match status" value="1"/>
</dbReference>
<dbReference type="PROSITE" id="PS01042">
    <property type="entry name" value="HOMOSER_DHGENASE"/>
    <property type="match status" value="1"/>
</dbReference>
<feature type="domain" description="Homoserine dehydrogenase catalytic" evidence="12">
    <location>
        <begin position="130"/>
        <end position="307"/>
    </location>
</feature>
<comment type="pathway">
    <text evidence="2 10">Amino-acid biosynthesis; L-methionine biosynthesis via de novo pathway; L-homoserine from L-aspartate: step 3/3.</text>
</comment>
<evidence type="ECO:0000256" key="8">
    <source>
        <dbReference type="ARBA" id="ARBA00023002"/>
    </source>
</evidence>
<dbReference type="SUPFAM" id="SSF51735">
    <property type="entry name" value="NAD(P)-binding Rossmann-fold domains"/>
    <property type="match status" value="1"/>
</dbReference>
<name>A0ABQ1LYR4_9BACT</name>
<keyword evidence="10" id="KW-0521">NADP</keyword>
<comment type="catalytic activity">
    <reaction evidence="10">
        <text>L-homoserine + NADP(+) = L-aspartate 4-semialdehyde + NADPH + H(+)</text>
        <dbReference type="Rhea" id="RHEA:15761"/>
        <dbReference type="ChEBI" id="CHEBI:15378"/>
        <dbReference type="ChEBI" id="CHEBI:57476"/>
        <dbReference type="ChEBI" id="CHEBI:57783"/>
        <dbReference type="ChEBI" id="CHEBI:58349"/>
        <dbReference type="ChEBI" id="CHEBI:537519"/>
        <dbReference type="EC" id="1.1.1.3"/>
    </reaction>
</comment>
<evidence type="ECO:0000256" key="6">
    <source>
        <dbReference type="ARBA" id="ARBA00022605"/>
    </source>
</evidence>
<evidence type="ECO:0000256" key="2">
    <source>
        <dbReference type="ARBA" id="ARBA00005062"/>
    </source>
</evidence>
<reference evidence="15" key="1">
    <citation type="journal article" date="2019" name="Int. J. Syst. Evol. Microbiol.">
        <title>The Global Catalogue of Microorganisms (GCM) 10K type strain sequencing project: providing services to taxonomists for standard genome sequencing and annotation.</title>
        <authorList>
            <consortium name="The Broad Institute Genomics Platform"/>
            <consortium name="The Broad Institute Genome Sequencing Center for Infectious Disease"/>
            <person name="Wu L."/>
            <person name="Ma J."/>
        </authorList>
    </citation>
    <scope>NUCLEOTIDE SEQUENCE [LARGE SCALE GENOMIC DNA]</scope>
    <source>
        <strain evidence="15">CGMCC 1.10832</strain>
    </source>
</reference>
<evidence type="ECO:0000313" key="14">
    <source>
        <dbReference type="EMBL" id="GGC32213.1"/>
    </source>
</evidence>
<protein>
    <recommendedName>
        <fullName evidence="5 10">Homoserine dehydrogenase</fullName>
        <ecNumber evidence="4 10">1.1.1.3</ecNumber>
    </recommendedName>
</protein>
<dbReference type="SUPFAM" id="SSF55347">
    <property type="entry name" value="Glyceraldehyde-3-phosphate dehydrogenase-like, C-terminal domain"/>
    <property type="match status" value="1"/>
</dbReference>
<keyword evidence="8 10" id="KW-0560">Oxidoreductase</keyword>
<dbReference type="InterPro" id="IPR005106">
    <property type="entry name" value="Asp/hSer_DH_NAD-bd"/>
</dbReference>
<evidence type="ECO:0000256" key="10">
    <source>
        <dbReference type="RuleBase" id="RU000579"/>
    </source>
</evidence>
<dbReference type="NCBIfam" id="NF004976">
    <property type="entry name" value="PRK06349.1"/>
    <property type="match status" value="1"/>
</dbReference>
<comment type="similarity">
    <text evidence="3 11">Belongs to the homoserine dehydrogenase family.</text>
</comment>
<dbReference type="InterPro" id="IPR001342">
    <property type="entry name" value="HDH_cat"/>
</dbReference>
<evidence type="ECO:0000256" key="5">
    <source>
        <dbReference type="ARBA" id="ARBA00013376"/>
    </source>
</evidence>
<evidence type="ECO:0000256" key="3">
    <source>
        <dbReference type="ARBA" id="ARBA00006753"/>
    </source>
</evidence>
<evidence type="ECO:0000256" key="7">
    <source>
        <dbReference type="ARBA" id="ARBA00022697"/>
    </source>
</evidence>
<evidence type="ECO:0000256" key="11">
    <source>
        <dbReference type="RuleBase" id="RU004171"/>
    </source>
</evidence>
<dbReference type="PANTHER" id="PTHR43331">
    <property type="entry name" value="HOMOSERINE DEHYDROGENASE"/>
    <property type="match status" value="1"/>
</dbReference>
<dbReference type="InterPro" id="IPR036291">
    <property type="entry name" value="NAD(P)-bd_dom_sf"/>
</dbReference>
<keyword evidence="7 10" id="KW-0791">Threonine biosynthesis</keyword>
<keyword evidence="6 10" id="KW-0028">Amino-acid biosynthesis</keyword>
<evidence type="ECO:0000313" key="15">
    <source>
        <dbReference type="Proteomes" id="UP000636010"/>
    </source>
</evidence>
<comment type="pathway">
    <text evidence="1 10">Amino-acid biosynthesis; L-threonine biosynthesis; L-threonine from L-aspartate: step 3/5.</text>
</comment>
<dbReference type="EMBL" id="BMEC01000005">
    <property type="protein sequence ID" value="GGC32213.1"/>
    <property type="molecule type" value="Genomic_DNA"/>
</dbReference>
<evidence type="ECO:0000256" key="9">
    <source>
        <dbReference type="ARBA" id="ARBA00023167"/>
    </source>
</evidence>
<dbReference type="Gene3D" id="3.40.50.720">
    <property type="entry name" value="NAD(P)-binding Rossmann-like Domain"/>
    <property type="match status" value="1"/>
</dbReference>
<accession>A0ABQ1LYR4</accession>
<dbReference type="Proteomes" id="UP000636010">
    <property type="component" value="Unassembled WGS sequence"/>
</dbReference>
<keyword evidence="9 10" id="KW-0486">Methionine biosynthesis</keyword>
<dbReference type="Gene3D" id="3.30.360.10">
    <property type="entry name" value="Dihydrodipicolinate Reductase, domain 2"/>
    <property type="match status" value="1"/>
</dbReference>
<organism evidence="14 15">
    <name type="scientific">Marivirga lumbricoides</name>
    <dbReference type="NCBI Taxonomy" id="1046115"/>
    <lineage>
        <taxon>Bacteria</taxon>
        <taxon>Pseudomonadati</taxon>
        <taxon>Bacteroidota</taxon>
        <taxon>Cytophagia</taxon>
        <taxon>Cytophagales</taxon>
        <taxon>Marivirgaceae</taxon>
        <taxon>Marivirga</taxon>
    </lineage>
</organism>
<evidence type="ECO:0000256" key="4">
    <source>
        <dbReference type="ARBA" id="ARBA00013213"/>
    </source>
</evidence>
<comment type="caution">
    <text evidence="14">The sequence shown here is derived from an EMBL/GenBank/DDBJ whole genome shotgun (WGS) entry which is preliminary data.</text>
</comment>
<dbReference type="PANTHER" id="PTHR43331:SF1">
    <property type="entry name" value="HOMOSERINE DEHYDROGENASE"/>
    <property type="match status" value="1"/>
</dbReference>
<keyword evidence="15" id="KW-1185">Reference proteome</keyword>
<dbReference type="RefSeq" id="WP_188462341.1">
    <property type="nucleotide sequence ID" value="NZ_BAABHU010000005.1"/>
</dbReference>
<evidence type="ECO:0000256" key="1">
    <source>
        <dbReference type="ARBA" id="ARBA00005056"/>
    </source>
</evidence>
<feature type="domain" description="Aspartate/homoserine dehydrogenase NAD-binding" evidence="13">
    <location>
        <begin position="10"/>
        <end position="122"/>
    </location>
</feature>
<dbReference type="Pfam" id="PF00742">
    <property type="entry name" value="Homoserine_dh"/>
    <property type="match status" value="1"/>
</dbReference>
<evidence type="ECO:0000259" key="12">
    <source>
        <dbReference type="Pfam" id="PF00742"/>
    </source>
</evidence>
<sequence>MKKYRAGLFGLGVVGSGVFQTLSNNKDFPISIEKIAVKNPGKKRNIEVDASKIYTDASELLEDESLEIIIELINDPHEAFQIVSQALRNGKKVVTANKKMISLYHQELLQLSSETDGTLLYEAAVCGSIPVIRLLDQQFGADEINKVTTIANGTCNYILTQMSAKGWSYTKALQEAQNLGFAELDPYSDVSGEDTRFKLSIIILHSFGVHIKADDIPMVGIEHIDDSAIEFASENKVKIKLVGQAIQKNGSLSASVIPQFVEASEDIFFVDEEYNAVQIDAKYANRQFFKGKGAGSFPTSSAVVSNLSDIIYNRGYQLPASLTTFKKIEPTSDYYYVAGNEEVLHHLNVEEILVSETNYKIVKASLGTLLETSKEGAALSIINLPESLLKKLANTHAII</sequence>
<dbReference type="InterPro" id="IPR019811">
    <property type="entry name" value="HDH_CS"/>
</dbReference>
<gene>
    <name evidence="14" type="primary">hom</name>
    <name evidence="14" type="ORF">GCM10011506_17100</name>
</gene>
<proteinExistence type="inferred from homology"/>
<evidence type="ECO:0000259" key="13">
    <source>
        <dbReference type="Pfam" id="PF03447"/>
    </source>
</evidence>
<dbReference type="EC" id="1.1.1.3" evidence="4 10"/>